<evidence type="ECO:0000256" key="4">
    <source>
        <dbReference type="ARBA" id="ARBA00005225"/>
    </source>
</evidence>
<comment type="subunit">
    <text evidence="5 16">Homodimer.</text>
</comment>
<dbReference type="UniPathway" id="UPA00241">
    <property type="reaction ID" value="UER00352"/>
</dbReference>
<dbReference type="Gene3D" id="3.30.420.40">
    <property type="match status" value="2"/>
</dbReference>
<feature type="binding site" evidence="16">
    <location>
        <position position="184"/>
    </location>
    <ligand>
        <name>substrate</name>
    </ligand>
</feature>
<evidence type="ECO:0000256" key="15">
    <source>
        <dbReference type="ARBA" id="ARBA00040883"/>
    </source>
</evidence>
<dbReference type="EMBL" id="QSGD01000006">
    <property type="protein sequence ID" value="RHB08620.1"/>
    <property type="molecule type" value="Genomic_DNA"/>
</dbReference>
<comment type="pathway">
    <text evidence="4 16">Cofactor biosynthesis; coenzyme A biosynthesis; CoA from (R)-pantothenate: step 1/5.</text>
</comment>
<dbReference type="GeneID" id="66578500"/>
<evidence type="ECO:0000313" key="17">
    <source>
        <dbReference type="EMBL" id="RGS49232.1"/>
    </source>
</evidence>
<evidence type="ECO:0000313" key="20">
    <source>
        <dbReference type="EMBL" id="RHB08620.1"/>
    </source>
</evidence>
<dbReference type="CDD" id="cd24015">
    <property type="entry name" value="ASKHA_NBD_PanK-III"/>
    <property type="match status" value="1"/>
</dbReference>
<comment type="function">
    <text evidence="16">Catalyzes the phosphorylation of pantothenate (Pan), the first step in CoA biosynthesis.</text>
</comment>
<dbReference type="Proteomes" id="UP000265489">
    <property type="component" value="Unassembled WGS sequence"/>
</dbReference>
<comment type="subcellular location">
    <subcellularLocation>
        <location evidence="3 16">Cytoplasm</location>
    </subcellularLocation>
</comment>
<protein>
    <recommendedName>
        <fullName evidence="15 16">Type III pantothenate kinase</fullName>
        <ecNumber evidence="6 16">2.7.1.33</ecNumber>
    </recommendedName>
    <alternativeName>
        <fullName evidence="16">PanK-III</fullName>
    </alternativeName>
    <alternativeName>
        <fullName evidence="16">Pantothenic acid kinase</fullName>
    </alternativeName>
</protein>
<dbReference type="NCBIfam" id="NF009855">
    <property type="entry name" value="PRK13321.1"/>
    <property type="match status" value="1"/>
</dbReference>
<keyword evidence="7 16" id="KW-0963">Cytoplasm</keyword>
<evidence type="ECO:0000256" key="7">
    <source>
        <dbReference type="ARBA" id="ARBA00022490"/>
    </source>
</evidence>
<evidence type="ECO:0000256" key="16">
    <source>
        <dbReference type="HAMAP-Rule" id="MF_01274"/>
    </source>
</evidence>
<comment type="cofactor">
    <cofactor evidence="2">
        <name>K(+)</name>
        <dbReference type="ChEBI" id="CHEBI:29103"/>
    </cofactor>
</comment>
<feature type="binding site" evidence="16">
    <location>
        <position position="132"/>
    </location>
    <ligand>
        <name>ATP</name>
        <dbReference type="ChEBI" id="CHEBI:30616"/>
    </ligand>
</feature>
<feature type="binding site" evidence="16">
    <location>
        <begin position="6"/>
        <end position="13"/>
    </location>
    <ligand>
        <name>ATP</name>
        <dbReference type="ChEBI" id="CHEBI:30616"/>
    </ligand>
</feature>
<dbReference type="Proteomes" id="UP000284651">
    <property type="component" value="Unassembled WGS sequence"/>
</dbReference>
<keyword evidence="16" id="KW-0479">Metal-binding</keyword>
<evidence type="ECO:0000256" key="10">
    <source>
        <dbReference type="ARBA" id="ARBA00022777"/>
    </source>
</evidence>
<dbReference type="Pfam" id="PF03309">
    <property type="entry name" value="Pan_kinase"/>
    <property type="match status" value="1"/>
</dbReference>
<dbReference type="InterPro" id="IPR004619">
    <property type="entry name" value="Type_III_PanK"/>
</dbReference>
<comment type="similarity">
    <text evidence="14 16">Belongs to the type III pantothenate kinase family.</text>
</comment>
<evidence type="ECO:0000256" key="9">
    <source>
        <dbReference type="ARBA" id="ARBA00022741"/>
    </source>
</evidence>
<organism evidence="18 21">
    <name type="scientific">Holdemanella biformis</name>
    <dbReference type="NCBI Taxonomy" id="1735"/>
    <lineage>
        <taxon>Bacteria</taxon>
        <taxon>Bacillati</taxon>
        <taxon>Bacillota</taxon>
        <taxon>Erysipelotrichia</taxon>
        <taxon>Erysipelotrichales</taxon>
        <taxon>Erysipelotrichaceae</taxon>
        <taxon>Holdemanella</taxon>
    </lineage>
</organism>
<evidence type="ECO:0000313" key="19">
    <source>
        <dbReference type="EMBL" id="RGW76998.1"/>
    </source>
</evidence>
<feature type="binding site" evidence="16">
    <location>
        <position position="129"/>
    </location>
    <ligand>
        <name>K(+)</name>
        <dbReference type="ChEBI" id="CHEBI:29103"/>
    </ligand>
</feature>
<keyword evidence="8 16" id="KW-0808">Transferase</keyword>
<feature type="binding site" evidence="16">
    <location>
        <begin position="107"/>
        <end position="110"/>
    </location>
    <ligand>
        <name>substrate</name>
    </ligand>
</feature>
<dbReference type="EMBL" id="QSAT01000001">
    <property type="protein sequence ID" value="RGW76998.1"/>
    <property type="molecule type" value="Genomic_DNA"/>
</dbReference>
<proteinExistence type="inferred from homology"/>
<dbReference type="EC" id="2.7.1.33" evidence="6 16"/>
<feature type="active site" description="Proton acceptor" evidence="16">
    <location>
        <position position="109"/>
    </location>
</feature>
<evidence type="ECO:0000256" key="13">
    <source>
        <dbReference type="ARBA" id="ARBA00022993"/>
    </source>
</evidence>
<comment type="caution">
    <text evidence="18">The sequence shown here is derived from an EMBL/GenBank/DDBJ whole genome shotgun (WGS) entry which is preliminary data.</text>
</comment>
<dbReference type="Proteomes" id="UP000285274">
    <property type="component" value="Unassembled WGS sequence"/>
</dbReference>
<dbReference type="AlphaFoldDB" id="A0A395WAF2"/>
<keyword evidence="10 16" id="KW-0418">Kinase</keyword>
<evidence type="ECO:0000313" key="18">
    <source>
        <dbReference type="EMBL" id="RGU93704.1"/>
    </source>
</evidence>
<dbReference type="GO" id="GO:0004594">
    <property type="term" value="F:pantothenate kinase activity"/>
    <property type="evidence" value="ECO:0007669"/>
    <property type="project" value="UniProtKB-UniRule"/>
</dbReference>
<dbReference type="Proteomes" id="UP000285288">
    <property type="component" value="Unassembled WGS sequence"/>
</dbReference>
<comment type="caution">
    <text evidence="16">Lacks conserved residue(s) required for the propagation of feature annotation.</text>
</comment>
<evidence type="ECO:0000256" key="2">
    <source>
        <dbReference type="ARBA" id="ARBA00001958"/>
    </source>
</evidence>
<evidence type="ECO:0000313" key="23">
    <source>
        <dbReference type="Proteomes" id="UP000285274"/>
    </source>
</evidence>
<dbReference type="NCBIfam" id="TIGR00671">
    <property type="entry name" value="baf"/>
    <property type="match status" value="1"/>
</dbReference>
<dbReference type="EMBL" id="QRVM01000002">
    <property type="protein sequence ID" value="RGS49232.1"/>
    <property type="molecule type" value="Genomic_DNA"/>
</dbReference>
<dbReference type="SUPFAM" id="SSF53067">
    <property type="entry name" value="Actin-like ATPase domain"/>
    <property type="match status" value="2"/>
</dbReference>
<evidence type="ECO:0000256" key="1">
    <source>
        <dbReference type="ARBA" id="ARBA00001206"/>
    </source>
</evidence>
<name>A0A395WAF2_9FIRM</name>
<dbReference type="GO" id="GO:0015937">
    <property type="term" value="P:coenzyme A biosynthetic process"/>
    <property type="evidence" value="ECO:0007669"/>
    <property type="project" value="UniProtKB-UniRule"/>
</dbReference>
<keyword evidence="11 16" id="KW-0067">ATP-binding</keyword>
<evidence type="ECO:0000256" key="6">
    <source>
        <dbReference type="ARBA" id="ARBA00012102"/>
    </source>
</evidence>
<dbReference type="EMBL" id="QRYQ01000002">
    <property type="protein sequence ID" value="RGU93704.1"/>
    <property type="molecule type" value="Genomic_DNA"/>
</dbReference>
<evidence type="ECO:0000313" key="24">
    <source>
        <dbReference type="Proteomes" id="UP000285288"/>
    </source>
</evidence>
<dbReference type="GO" id="GO:0005737">
    <property type="term" value="C:cytoplasm"/>
    <property type="evidence" value="ECO:0007669"/>
    <property type="project" value="UniProtKB-SubCell"/>
</dbReference>
<dbReference type="GO" id="GO:0046872">
    <property type="term" value="F:metal ion binding"/>
    <property type="evidence" value="ECO:0007669"/>
    <property type="project" value="UniProtKB-KW"/>
</dbReference>
<comment type="catalytic activity">
    <reaction evidence="1 16">
        <text>(R)-pantothenate + ATP = (R)-4'-phosphopantothenate + ADP + H(+)</text>
        <dbReference type="Rhea" id="RHEA:16373"/>
        <dbReference type="ChEBI" id="CHEBI:10986"/>
        <dbReference type="ChEBI" id="CHEBI:15378"/>
        <dbReference type="ChEBI" id="CHEBI:29032"/>
        <dbReference type="ChEBI" id="CHEBI:30616"/>
        <dbReference type="ChEBI" id="CHEBI:456216"/>
        <dbReference type="EC" id="2.7.1.33"/>
    </reaction>
</comment>
<accession>A0A395WAF2</accession>
<keyword evidence="12 16" id="KW-0630">Potassium</keyword>
<evidence type="ECO:0000256" key="12">
    <source>
        <dbReference type="ARBA" id="ARBA00022958"/>
    </source>
</evidence>
<evidence type="ECO:0000256" key="3">
    <source>
        <dbReference type="ARBA" id="ARBA00004496"/>
    </source>
</evidence>
<reference evidence="21 22" key="1">
    <citation type="submission" date="2018-08" db="EMBL/GenBank/DDBJ databases">
        <title>A genome reference for cultivated species of the human gut microbiota.</title>
        <authorList>
            <person name="Zou Y."/>
            <person name="Xue W."/>
            <person name="Luo G."/>
        </authorList>
    </citation>
    <scope>NUCLEOTIDE SEQUENCE [LARGE SCALE GENOMIC DNA]</scope>
    <source>
        <strain evidence="19 22">AF10-31</strain>
        <strain evidence="18 21">AF15-20</strain>
        <strain evidence="17 23">AF22-10AC</strain>
        <strain evidence="20 24">AM42-13AC</strain>
    </source>
</reference>
<evidence type="ECO:0000256" key="5">
    <source>
        <dbReference type="ARBA" id="ARBA00011738"/>
    </source>
</evidence>
<dbReference type="PANTHER" id="PTHR34265:SF1">
    <property type="entry name" value="TYPE III PANTOTHENATE KINASE"/>
    <property type="match status" value="1"/>
</dbReference>
<dbReference type="InterPro" id="IPR043129">
    <property type="entry name" value="ATPase_NBD"/>
</dbReference>
<evidence type="ECO:0000313" key="22">
    <source>
        <dbReference type="Proteomes" id="UP000284651"/>
    </source>
</evidence>
<evidence type="ECO:0000256" key="8">
    <source>
        <dbReference type="ARBA" id="ARBA00022679"/>
    </source>
</evidence>
<keyword evidence="13 16" id="KW-0173">Coenzyme A biosynthesis</keyword>
<dbReference type="PANTHER" id="PTHR34265">
    <property type="entry name" value="TYPE III PANTOTHENATE KINASE"/>
    <property type="match status" value="1"/>
</dbReference>
<comment type="cofactor">
    <cofactor evidence="16">
        <name>NH4(+)</name>
        <dbReference type="ChEBI" id="CHEBI:28938"/>
    </cofactor>
    <cofactor evidence="16">
        <name>K(+)</name>
        <dbReference type="ChEBI" id="CHEBI:29103"/>
    </cofactor>
    <text evidence="16">A monovalent cation. Ammonium or potassium.</text>
</comment>
<dbReference type="HAMAP" id="MF_01274">
    <property type="entry name" value="Pantothen_kinase_3"/>
    <property type="match status" value="1"/>
</dbReference>
<evidence type="ECO:0000256" key="11">
    <source>
        <dbReference type="ARBA" id="ARBA00022840"/>
    </source>
</evidence>
<evidence type="ECO:0000313" key="21">
    <source>
        <dbReference type="Proteomes" id="UP000265489"/>
    </source>
</evidence>
<dbReference type="RefSeq" id="WP_118010853.1">
    <property type="nucleotide sequence ID" value="NZ_CALHUJ010000117.1"/>
</dbReference>
<keyword evidence="9 16" id="KW-0547">Nucleotide-binding</keyword>
<sequence>MLVTVDIGNTNITIGIFDKDDLIGTYRLTTKVRRTSDEYGFMLKNFLDRSNVHEKQIDAVIVSSVVPKMMHSFTNGIKKFVGIEPLIVGPGVKSGISVQLENPRNVGADRIADCAGAFNEYGGPILVADFGTATTYDYVDENGCFKAGAIGVGIETGANALWGQTAQLPEIEIKRPKTILARNTQTEMQAGVFYQFLGGVEYTIAQFKKEVGKDMKVIATGGLGRIVCNYTKSIDVYDPNLIFKGLKVIYEKNKD</sequence>
<evidence type="ECO:0000256" key="14">
    <source>
        <dbReference type="ARBA" id="ARBA00038036"/>
    </source>
</evidence>
<dbReference type="GO" id="GO:0005524">
    <property type="term" value="F:ATP binding"/>
    <property type="evidence" value="ECO:0007669"/>
    <property type="project" value="UniProtKB-UniRule"/>
</dbReference>
<gene>
    <name evidence="16" type="primary">coaX</name>
    <name evidence="20" type="ORF">DW907_03095</name>
    <name evidence="19" type="ORF">DWV56_00770</name>
    <name evidence="18" type="ORF">DWW32_01435</name>
    <name evidence="17" type="ORF">DWX92_00645</name>
</gene>